<feature type="domain" description="DNA-directed RNA polymerase C-terminal" evidence="2">
    <location>
        <begin position="1"/>
        <end position="42"/>
    </location>
</feature>
<dbReference type="EMBL" id="JANEYF010001107">
    <property type="protein sequence ID" value="KAJ8965993.1"/>
    <property type="molecule type" value="Genomic_DNA"/>
</dbReference>
<evidence type="ECO:0000259" key="2">
    <source>
        <dbReference type="Pfam" id="PF00940"/>
    </source>
</evidence>
<reference evidence="3" key="1">
    <citation type="journal article" date="2023" name="Insect Mol. Biol.">
        <title>Genome sequencing provides insights into the evolution of gene families encoding plant cell wall-degrading enzymes in longhorned beetles.</title>
        <authorList>
            <person name="Shin N.R."/>
            <person name="Okamura Y."/>
            <person name="Kirsch R."/>
            <person name="Pauchet Y."/>
        </authorList>
    </citation>
    <scope>NUCLEOTIDE SEQUENCE</scope>
    <source>
        <strain evidence="3">RBIC_L_NR</strain>
    </source>
</reference>
<proteinExistence type="predicted"/>
<dbReference type="InterPro" id="IPR043502">
    <property type="entry name" value="DNA/RNA_pol_sf"/>
</dbReference>
<gene>
    <name evidence="3" type="ORF">NQ314_003790</name>
</gene>
<dbReference type="Proteomes" id="UP001162156">
    <property type="component" value="Unassembled WGS sequence"/>
</dbReference>
<dbReference type="InterPro" id="IPR046950">
    <property type="entry name" value="DNA-dir_Rpol_C_phage-type"/>
</dbReference>
<dbReference type="Pfam" id="PF00940">
    <property type="entry name" value="RNA_pol"/>
    <property type="match status" value="1"/>
</dbReference>
<keyword evidence="4" id="KW-1185">Reference proteome</keyword>
<evidence type="ECO:0000256" key="1">
    <source>
        <dbReference type="SAM" id="Phobius"/>
    </source>
</evidence>
<protein>
    <recommendedName>
        <fullName evidence="2">DNA-directed RNA polymerase C-terminal domain-containing protein</fullName>
    </recommendedName>
</protein>
<accession>A0AAV8ZL87</accession>
<comment type="caution">
    <text evidence="3">The sequence shown here is derived from an EMBL/GenBank/DDBJ whole genome shotgun (WGS) entry which is preliminary data.</text>
</comment>
<feature type="transmembrane region" description="Helical" evidence="1">
    <location>
        <begin position="45"/>
        <end position="65"/>
    </location>
</feature>
<keyword evidence="1" id="KW-1133">Transmembrane helix</keyword>
<keyword evidence="1" id="KW-0812">Transmembrane</keyword>
<sequence>MTTVYGVTRFGARLQIAKQLKDITEFPKESVWSASSYLTCKQYNVWTIILITSAGIILILGPHMFRIWSLVLSKE</sequence>
<dbReference type="AlphaFoldDB" id="A0AAV8ZL87"/>
<dbReference type="Gene3D" id="1.10.150.20">
    <property type="entry name" value="5' to 3' exonuclease, C-terminal subdomain"/>
    <property type="match status" value="1"/>
</dbReference>
<evidence type="ECO:0000313" key="3">
    <source>
        <dbReference type="EMBL" id="KAJ8965993.1"/>
    </source>
</evidence>
<organism evidence="3 4">
    <name type="scientific">Rhamnusium bicolor</name>
    <dbReference type="NCBI Taxonomy" id="1586634"/>
    <lineage>
        <taxon>Eukaryota</taxon>
        <taxon>Metazoa</taxon>
        <taxon>Ecdysozoa</taxon>
        <taxon>Arthropoda</taxon>
        <taxon>Hexapoda</taxon>
        <taxon>Insecta</taxon>
        <taxon>Pterygota</taxon>
        <taxon>Neoptera</taxon>
        <taxon>Endopterygota</taxon>
        <taxon>Coleoptera</taxon>
        <taxon>Polyphaga</taxon>
        <taxon>Cucujiformia</taxon>
        <taxon>Chrysomeloidea</taxon>
        <taxon>Cerambycidae</taxon>
        <taxon>Lepturinae</taxon>
        <taxon>Rhagiini</taxon>
        <taxon>Rhamnusium</taxon>
    </lineage>
</organism>
<dbReference type="GO" id="GO:0071897">
    <property type="term" value="P:DNA biosynthetic process"/>
    <property type="evidence" value="ECO:0007669"/>
    <property type="project" value="UniProtKB-ARBA"/>
</dbReference>
<dbReference type="SUPFAM" id="SSF56672">
    <property type="entry name" value="DNA/RNA polymerases"/>
    <property type="match status" value="1"/>
</dbReference>
<keyword evidence="1" id="KW-0472">Membrane</keyword>
<evidence type="ECO:0000313" key="4">
    <source>
        <dbReference type="Proteomes" id="UP001162156"/>
    </source>
</evidence>
<name>A0AAV8ZL87_9CUCU</name>